<dbReference type="Proteomes" id="UP000295601">
    <property type="component" value="Unassembled WGS sequence"/>
</dbReference>
<organism evidence="1 2">
    <name type="scientific">Leucobacter luti</name>
    <dbReference type="NCBI Taxonomy" id="340320"/>
    <lineage>
        <taxon>Bacteria</taxon>
        <taxon>Bacillati</taxon>
        <taxon>Actinomycetota</taxon>
        <taxon>Actinomycetes</taxon>
        <taxon>Micrococcales</taxon>
        <taxon>Microbacteriaceae</taxon>
        <taxon>Leucobacter</taxon>
    </lineage>
</organism>
<gene>
    <name evidence="1" type="ORF">EDF62_3089</name>
</gene>
<dbReference type="AlphaFoldDB" id="A0A4R6RSK9"/>
<dbReference type="EMBL" id="SNYA01000008">
    <property type="protein sequence ID" value="TDP89792.1"/>
    <property type="molecule type" value="Genomic_DNA"/>
</dbReference>
<evidence type="ECO:0000313" key="2">
    <source>
        <dbReference type="Proteomes" id="UP000295601"/>
    </source>
</evidence>
<protein>
    <submittedName>
        <fullName evidence="1">Uncharacterized protein</fullName>
    </submittedName>
</protein>
<accession>A0A4R6RSK9</accession>
<proteinExistence type="predicted"/>
<reference evidence="1 2" key="1">
    <citation type="submission" date="2019-03" db="EMBL/GenBank/DDBJ databases">
        <title>Genomic analyses of the natural microbiome of Caenorhabditis elegans.</title>
        <authorList>
            <person name="Samuel B."/>
        </authorList>
    </citation>
    <scope>NUCLEOTIDE SEQUENCE [LARGE SCALE GENOMIC DNA]</scope>
    <source>
        <strain evidence="1 2">JUb18</strain>
    </source>
</reference>
<name>A0A4R6RSK9_9MICO</name>
<sequence length="246" mass="27686">MSRSRRSSLRLKEHVKKLITNPDPDPDQEIETVRAIPIDGEEGGEYRVVFGVGAFTEPQIQMLETLSDRTLTIQDLLEDSLDARRPTLDPSWVLKHGIPGHLRPTKIQYVPVYSFLDRAGRVAPDGNFDYSGLDPIIQSLAEREIKVMDSIVNRFERVVSGVFGTPSELMAADLRLYSKLELLPLLAEESTSNLEEFRVILSSLVKDGHDELNGYNSSNLKRAVCQYERLALASKRSKHADEAVRP</sequence>
<keyword evidence="2" id="KW-1185">Reference proteome</keyword>
<comment type="caution">
    <text evidence="1">The sequence shown here is derived from an EMBL/GenBank/DDBJ whole genome shotgun (WGS) entry which is preliminary data.</text>
</comment>
<evidence type="ECO:0000313" key="1">
    <source>
        <dbReference type="EMBL" id="TDP89792.1"/>
    </source>
</evidence>